<dbReference type="EMBL" id="RSFW01000007">
    <property type="protein sequence ID" value="RSD28390.1"/>
    <property type="molecule type" value="Genomic_DNA"/>
</dbReference>
<dbReference type="SUPFAM" id="SSF160631">
    <property type="entry name" value="SMI1/KNR4-like"/>
    <property type="match status" value="1"/>
</dbReference>
<protein>
    <submittedName>
        <fullName evidence="2">SMI1/KNR4 family protein</fullName>
    </submittedName>
</protein>
<reference evidence="3" key="1">
    <citation type="submission" date="2018-12" db="EMBL/GenBank/DDBJ databases">
        <title>Bacillus chawlae sp. nov., Bacillus glennii sp. nov., and Bacillus saganii sp. nov. Isolated from the Vehicle Assembly Building at Kennedy Space Center where the Viking Spacecraft were Assembled.</title>
        <authorList>
            <person name="Seuylemezian A."/>
            <person name="Vaishampayan P."/>
        </authorList>
    </citation>
    <scope>NUCLEOTIDE SEQUENCE [LARGE SCALE GENOMIC DNA]</scope>
    <source>
        <strain evidence="3">DSM 13966</strain>
    </source>
</reference>
<dbReference type="OrthoDB" id="2045100at2"/>
<dbReference type="Gene3D" id="3.40.1580.10">
    <property type="entry name" value="SMI1/KNR4-like"/>
    <property type="match status" value="1"/>
</dbReference>
<evidence type="ECO:0000313" key="3">
    <source>
        <dbReference type="Proteomes" id="UP000279911"/>
    </source>
</evidence>
<dbReference type="Pfam" id="PF14567">
    <property type="entry name" value="SUKH_5"/>
    <property type="match status" value="1"/>
</dbReference>
<dbReference type="Proteomes" id="UP000279911">
    <property type="component" value="Unassembled WGS sequence"/>
</dbReference>
<sequence length="137" mass="15678">MEDVINLLDSRKPGVTEKDIISAEKELDAVFPAEYKELFKKTNNAEVGEWTLFPIKDPKNIKRTWDDVVRQNKEARDEGMAGDLVTIGEDGTGDKLCYRIVDQAMEDQVYLWNHESGELEEMASSLKEFILSYSEVD</sequence>
<feature type="domain" description="Knr4/Smi1-like" evidence="1">
    <location>
        <begin position="14"/>
        <end position="132"/>
    </location>
</feature>
<dbReference type="RefSeq" id="WP_125478862.1">
    <property type="nucleotide sequence ID" value="NZ_RSFW01000007.1"/>
</dbReference>
<dbReference type="InterPro" id="IPR037883">
    <property type="entry name" value="Knr4/Smi1-like_sf"/>
</dbReference>
<proteinExistence type="predicted"/>
<dbReference type="InterPro" id="IPR018958">
    <property type="entry name" value="Knr4/Smi1-like_dom"/>
</dbReference>
<dbReference type="SMART" id="SM00860">
    <property type="entry name" value="SMI1_KNR4"/>
    <property type="match status" value="1"/>
</dbReference>
<dbReference type="AlphaFoldDB" id="A0A3R9E8J2"/>
<organism evidence="2 3">
    <name type="scientific">Mesobacillus subterraneus</name>
    <dbReference type="NCBI Taxonomy" id="285983"/>
    <lineage>
        <taxon>Bacteria</taxon>
        <taxon>Bacillati</taxon>
        <taxon>Bacillota</taxon>
        <taxon>Bacilli</taxon>
        <taxon>Bacillales</taxon>
        <taxon>Bacillaceae</taxon>
        <taxon>Mesobacillus</taxon>
    </lineage>
</organism>
<gene>
    <name evidence="2" type="ORF">EJA10_04710</name>
</gene>
<evidence type="ECO:0000313" key="2">
    <source>
        <dbReference type="EMBL" id="RSD28390.1"/>
    </source>
</evidence>
<accession>A0A3R9E8J2</accession>
<comment type="caution">
    <text evidence="2">The sequence shown here is derived from an EMBL/GenBank/DDBJ whole genome shotgun (WGS) entry which is preliminary data.</text>
</comment>
<evidence type="ECO:0000259" key="1">
    <source>
        <dbReference type="SMART" id="SM00860"/>
    </source>
</evidence>
<name>A0A3R9E8J2_9BACI</name>